<dbReference type="Pfam" id="PF17677">
    <property type="entry name" value="Glyco_hydro38C2"/>
    <property type="match status" value="1"/>
</dbReference>
<organism evidence="6 7">
    <name type="scientific">Pontibacillus marinus BH030004 = DSM 16465</name>
    <dbReference type="NCBI Taxonomy" id="1385511"/>
    <lineage>
        <taxon>Bacteria</taxon>
        <taxon>Bacillati</taxon>
        <taxon>Bacillota</taxon>
        <taxon>Bacilli</taxon>
        <taxon>Bacillales</taxon>
        <taxon>Bacillaceae</taxon>
        <taxon>Pontibacillus</taxon>
    </lineage>
</organism>
<dbReference type="InterPro" id="IPR011013">
    <property type="entry name" value="Gal_mutarotase_sf_dom"/>
</dbReference>
<dbReference type="AlphaFoldDB" id="A0A0A5HLS8"/>
<dbReference type="InterPro" id="IPR041147">
    <property type="entry name" value="GH38_C"/>
</dbReference>
<dbReference type="Gene3D" id="2.70.98.30">
    <property type="entry name" value="Golgi alpha-mannosidase II, domain 4"/>
    <property type="match status" value="1"/>
</dbReference>
<dbReference type="SMART" id="SM00872">
    <property type="entry name" value="Alpha-mann_mid"/>
    <property type="match status" value="1"/>
</dbReference>
<dbReference type="FunFam" id="3.20.110.10:FF:000002">
    <property type="entry name" value="alpha-mannosidase 2C1 isoform X1"/>
    <property type="match status" value="1"/>
</dbReference>
<dbReference type="Gene3D" id="3.20.110.10">
    <property type="entry name" value="Glycoside hydrolase 38, N terminal domain"/>
    <property type="match status" value="1"/>
</dbReference>
<accession>A0A0A5HLS8</accession>
<dbReference type="InterPro" id="IPR037094">
    <property type="entry name" value="Glyco_hydro_38_cen_sf"/>
</dbReference>
<reference evidence="6 7" key="1">
    <citation type="submission" date="2013-08" db="EMBL/GenBank/DDBJ databases">
        <authorList>
            <person name="Huang J."/>
            <person name="Wang G."/>
        </authorList>
    </citation>
    <scope>NUCLEOTIDE SEQUENCE [LARGE SCALE GENOMIC DNA]</scope>
    <source>
        <strain evidence="6 7">BH030004</strain>
    </source>
</reference>
<dbReference type="OrthoDB" id="9772207at2"/>
<dbReference type="GO" id="GO:0030246">
    <property type="term" value="F:carbohydrate binding"/>
    <property type="evidence" value="ECO:0007669"/>
    <property type="project" value="InterPro"/>
</dbReference>
<dbReference type="EMBL" id="AVPF01000053">
    <property type="protein sequence ID" value="KGX84562.1"/>
    <property type="molecule type" value="Genomic_DNA"/>
</dbReference>
<dbReference type="InterPro" id="IPR027291">
    <property type="entry name" value="Glyco_hydro_38_N_sf"/>
</dbReference>
<dbReference type="InterPro" id="IPR011330">
    <property type="entry name" value="Glyco_hydro/deAcase_b/a-brl"/>
</dbReference>
<dbReference type="InterPro" id="IPR000602">
    <property type="entry name" value="Glyco_hydro_38_N"/>
</dbReference>
<dbReference type="RefSeq" id="WP_027445355.1">
    <property type="nucleotide sequence ID" value="NZ_AULJ01000008.1"/>
</dbReference>
<evidence type="ECO:0000256" key="3">
    <source>
        <dbReference type="ARBA" id="ARBA00022801"/>
    </source>
</evidence>
<dbReference type="FunFam" id="1.20.1270.50:FF:000004">
    <property type="entry name" value="alpha-mannosidase 2C1 isoform X1"/>
    <property type="match status" value="1"/>
</dbReference>
<dbReference type="Pfam" id="PF01074">
    <property type="entry name" value="Glyco_hydro_38N"/>
    <property type="match status" value="1"/>
</dbReference>
<dbReference type="InterPro" id="IPR011682">
    <property type="entry name" value="Glyco_hydro_38_C"/>
</dbReference>
<keyword evidence="4" id="KW-0326">Glycosidase</keyword>
<dbReference type="STRING" id="1385511.GCA_000425225_00758"/>
<dbReference type="FunFam" id="2.70.98.30:FF:000010">
    <property type="entry name" value="Cytosolic alpha-mannosidase"/>
    <property type="match status" value="1"/>
</dbReference>
<dbReference type="Pfam" id="PF09261">
    <property type="entry name" value="Alpha-mann_mid"/>
    <property type="match status" value="1"/>
</dbReference>
<dbReference type="GO" id="GO:0004559">
    <property type="term" value="F:alpha-mannosidase activity"/>
    <property type="evidence" value="ECO:0007669"/>
    <property type="project" value="InterPro"/>
</dbReference>
<evidence type="ECO:0000259" key="5">
    <source>
        <dbReference type="SMART" id="SM00872"/>
    </source>
</evidence>
<keyword evidence="7" id="KW-1185">Reference proteome</keyword>
<dbReference type="SUPFAM" id="SSF88688">
    <property type="entry name" value="Families 57/38 glycoside transferase middle domain"/>
    <property type="match status" value="1"/>
</dbReference>
<dbReference type="Pfam" id="PF07748">
    <property type="entry name" value="Glyco_hydro_38C"/>
    <property type="match status" value="1"/>
</dbReference>
<keyword evidence="3" id="KW-0378">Hydrolase</keyword>
<feature type="domain" description="Glycoside hydrolase family 38 central" evidence="5">
    <location>
        <begin position="518"/>
        <end position="598"/>
    </location>
</feature>
<evidence type="ECO:0000313" key="7">
    <source>
        <dbReference type="Proteomes" id="UP000030403"/>
    </source>
</evidence>
<dbReference type="CDD" id="cd10789">
    <property type="entry name" value="GH38N_AMII_ER_cytosolic"/>
    <property type="match status" value="1"/>
</dbReference>
<dbReference type="Proteomes" id="UP000030403">
    <property type="component" value="Unassembled WGS sequence"/>
</dbReference>
<dbReference type="PANTHER" id="PTHR46017">
    <property type="entry name" value="ALPHA-MANNOSIDASE 2C1"/>
    <property type="match status" value="1"/>
</dbReference>
<evidence type="ECO:0000256" key="4">
    <source>
        <dbReference type="ARBA" id="ARBA00023295"/>
    </source>
</evidence>
<comment type="caution">
    <text evidence="6">The sequence shown here is derived from an EMBL/GenBank/DDBJ whole genome shotgun (WGS) entry which is preliminary data.</text>
</comment>
<dbReference type="InterPro" id="IPR028995">
    <property type="entry name" value="Glyco_hydro_57/38_cen_sf"/>
</dbReference>
<protein>
    <submittedName>
        <fullName evidence="6">Alpha-mannosidase</fullName>
    </submittedName>
</protein>
<dbReference type="Gene3D" id="1.20.1270.50">
    <property type="entry name" value="Glycoside hydrolase family 38, central domain"/>
    <property type="match status" value="1"/>
</dbReference>
<evidence type="ECO:0000256" key="1">
    <source>
        <dbReference type="ARBA" id="ARBA00009792"/>
    </source>
</evidence>
<dbReference type="eggNOG" id="COG0383">
    <property type="taxonomic scope" value="Bacteria"/>
</dbReference>
<comment type="similarity">
    <text evidence="1">Belongs to the glycosyl hydrolase 38 family.</text>
</comment>
<name>A0A0A5HLS8_9BACI</name>
<dbReference type="Gene3D" id="2.60.40.2220">
    <property type="match status" value="1"/>
</dbReference>
<sequence length="1040" mass="122009">MLWKEEKLKNRIDELEQYRYRDLITIPSMAIQLDTEGKVGERPPNEGEWSDISIGEYWRGRDLYAWLQTKVSFPDNWSGKQVVGIFNFGKTGGGHNSGFESLLYMNGEPFQGVDSNHKEVFFPGELHGETLDLTFRLWSGLEGGGEPKEQEHQIKKAEIGWLDEDVDDLFFTSKAIIMTLHQLDENQPERISLLNILDKSFHSIDWSNVGTDLFYESVKEARDILNEQLEELNKEHSVTIHCIGHTHIDVAWLWRLKHTREKAARSFSTVLRLMEKYPEYLFLQTQPQLYEYIKDDYPEIYEQMKERIKEKRWEVDGGMWLEADCNIPSGESLVRQLLYGTRFIKEEFGTESKYLWLPDVFGYSWALPQILKKSGINTFLTTKISWNQYNRMPHDTFKWRGIDGTEILSHFITTPYVNFNSEWRYDYNGHILPETVKGIWNAYRNKSYNNELLLSYGYGDGGGGVNREMLEMRRRLDQVPGLPNVKTSRADEYFEKLHQNVNETEEYVHTWDGELYLEYHRGTYTSQAENKRKNRKLELLYRETEFKTALESLLNRGWDMYPHDQLAKGWKIVLRNQFHDIIPGSSISEVYEDSLLEYQEAQQIAEQELSLLEESKKGIYTVYNSAPWEVTDIVKIPISDEINDGSWFDIYNNELEAQKSNNNWLIKVTIPSMGYTTVNFKEDEGQKSESSPFAFNEDGVDTPFYTIKWNRNGHLVQIFDKENNREVLPEDAKGNVFQVFEDKPLRWDAWDIDIFYQEKMREVQDLDEIKLIDNGSLAVIIQFKWKYFDSTITQNMSLYSNHKRIEFNTTVDWNEQQQLLKVAFPVDVRATEATYDIQFGNVKRPTHWNTSWDWARFETVGHQWADLSEMGYGVSLLNDCKYGHDIKDNMMRLTLIKTSNYPEPNADIGTHVFSYALYPHAGDWLEANTVQEAWSLNNPCTYLQKENEKDQFSLFQVSKEHIMIDAVKKAEDSNQFIIRLHDYSGGRGEVEMTSELNIKSWQECDLLERGVGIKQNSSVMKFNLNPYEIKTFIIDFNNTK</sequence>
<dbReference type="SUPFAM" id="SSF74650">
    <property type="entry name" value="Galactose mutarotase-like"/>
    <property type="match status" value="1"/>
</dbReference>
<evidence type="ECO:0000256" key="2">
    <source>
        <dbReference type="ARBA" id="ARBA00022723"/>
    </source>
</evidence>
<dbReference type="GO" id="GO:0009313">
    <property type="term" value="P:oligosaccharide catabolic process"/>
    <property type="evidence" value="ECO:0007669"/>
    <property type="project" value="TreeGrafter"/>
</dbReference>
<dbReference type="InterPro" id="IPR015341">
    <property type="entry name" value="Glyco_hydro_38_cen"/>
</dbReference>
<dbReference type="GO" id="GO:0046872">
    <property type="term" value="F:metal ion binding"/>
    <property type="evidence" value="ECO:0007669"/>
    <property type="project" value="UniProtKB-KW"/>
</dbReference>
<proteinExistence type="inferred from homology"/>
<dbReference type="GO" id="GO:0006013">
    <property type="term" value="P:mannose metabolic process"/>
    <property type="evidence" value="ECO:0007669"/>
    <property type="project" value="InterPro"/>
</dbReference>
<dbReference type="SUPFAM" id="SSF88713">
    <property type="entry name" value="Glycoside hydrolase/deacetylase"/>
    <property type="match status" value="1"/>
</dbReference>
<gene>
    <name evidence="6" type="ORF">N783_16625</name>
</gene>
<dbReference type="PANTHER" id="PTHR46017:SF1">
    <property type="entry name" value="ALPHA-MANNOSIDASE 2C1"/>
    <property type="match status" value="1"/>
</dbReference>
<keyword evidence="2" id="KW-0479">Metal-binding</keyword>
<evidence type="ECO:0000313" key="6">
    <source>
        <dbReference type="EMBL" id="KGX84562.1"/>
    </source>
</evidence>